<dbReference type="Proteomes" id="UP000009047">
    <property type="component" value="Chromosome"/>
</dbReference>
<feature type="binding site" evidence="4">
    <location>
        <begin position="8"/>
        <end position="9"/>
    </location>
    <ligand>
        <name>D-ribulose 5-phosphate</name>
        <dbReference type="ChEBI" id="CHEBI:58121"/>
    </ligand>
</feature>
<reference evidence="5 6" key="1">
    <citation type="journal article" date="2010" name="Stand. Genomic Sci.">
        <title>Complete genome sequence of Desulfarculus baarsii type strain (2st14).</title>
        <authorList>
            <person name="Sun H."/>
            <person name="Spring S."/>
            <person name="Lapidus A."/>
            <person name="Davenport K."/>
            <person name="Del Rio T.G."/>
            <person name="Tice H."/>
            <person name="Nolan M."/>
            <person name="Copeland A."/>
            <person name="Cheng J.F."/>
            <person name="Lucas S."/>
            <person name="Tapia R."/>
            <person name="Goodwin L."/>
            <person name="Pitluck S."/>
            <person name="Ivanova N."/>
            <person name="Pagani I."/>
            <person name="Mavromatis K."/>
            <person name="Ovchinnikova G."/>
            <person name="Pati A."/>
            <person name="Chen A."/>
            <person name="Palaniappan K."/>
            <person name="Hauser L."/>
            <person name="Chang Y.J."/>
            <person name="Jeffries C.D."/>
            <person name="Detter J.C."/>
            <person name="Han C."/>
            <person name="Rohde M."/>
            <person name="Brambilla E."/>
            <person name="Goker M."/>
            <person name="Woyke T."/>
            <person name="Bristow J."/>
            <person name="Eisen J.A."/>
            <person name="Markowitz V."/>
            <person name="Hugenholtz P."/>
            <person name="Kyrpides N.C."/>
            <person name="Klenk H.P."/>
            <person name="Land M."/>
        </authorList>
    </citation>
    <scope>NUCLEOTIDE SEQUENCE [LARGE SCALE GENOMIC DNA]</scope>
    <source>
        <strain evidence="6">ATCC 33931 / DSM 2075 / LMG 7858 / VKM B-1802 / 2st14</strain>
    </source>
</reference>
<organism evidence="5 6">
    <name type="scientific">Desulfarculus baarsii (strain ATCC 33931 / DSM 2075 / LMG 7858 / VKM B-1802 / 2st14)</name>
    <dbReference type="NCBI Taxonomy" id="644282"/>
    <lineage>
        <taxon>Bacteria</taxon>
        <taxon>Pseudomonadati</taxon>
        <taxon>Thermodesulfobacteriota</taxon>
        <taxon>Desulfarculia</taxon>
        <taxon>Desulfarculales</taxon>
        <taxon>Desulfarculaceae</taxon>
        <taxon>Desulfarculus</taxon>
    </lineage>
</organism>
<evidence type="ECO:0000256" key="4">
    <source>
        <dbReference type="PIRSR" id="PIRSR005384-2"/>
    </source>
</evidence>
<keyword evidence="6" id="KW-1185">Reference proteome</keyword>
<accession>E1QJK4</accession>
<feature type="active site" description="Proton acceptor" evidence="3">
    <location>
        <position position="65"/>
    </location>
</feature>
<feature type="active site" description="Proton donor" evidence="3">
    <location>
        <position position="98"/>
    </location>
</feature>
<keyword evidence="2 5" id="KW-0413">Isomerase</keyword>
<dbReference type="Gene3D" id="3.40.1400.10">
    <property type="entry name" value="Sugar-phosphate isomerase, RpiB/LacA/LacB"/>
    <property type="match status" value="1"/>
</dbReference>
<dbReference type="InterPro" id="IPR036569">
    <property type="entry name" value="RpiB_LacA_LacB_sf"/>
</dbReference>
<protein>
    <submittedName>
        <fullName evidence="5">Ribose 5-phosphate isomerase B</fullName>
    </submittedName>
</protein>
<dbReference type="STRING" id="644282.Deba_2385"/>
<feature type="binding site" evidence="4">
    <location>
        <position position="136"/>
    </location>
    <ligand>
        <name>D-ribulose 5-phosphate</name>
        <dbReference type="ChEBI" id="CHEBI:58121"/>
    </ligand>
</feature>
<gene>
    <name evidence="5" type="ordered locus">Deba_2385</name>
</gene>
<dbReference type="GO" id="GO:0004751">
    <property type="term" value="F:ribose-5-phosphate isomerase activity"/>
    <property type="evidence" value="ECO:0007669"/>
    <property type="project" value="TreeGrafter"/>
</dbReference>
<evidence type="ECO:0000313" key="6">
    <source>
        <dbReference type="Proteomes" id="UP000009047"/>
    </source>
</evidence>
<evidence type="ECO:0000256" key="3">
    <source>
        <dbReference type="PIRSR" id="PIRSR005384-1"/>
    </source>
</evidence>
<evidence type="ECO:0000256" key="2">
    <source>
        <dbReference type="ARBA" id="ARBA00023235"/>
    </source>
</evidence>
<sequence length="148" mass="15905">MKIAIGCDHAGLTLKNEIARHLRALGHEIDDKGTHAAESTDYPDWAAQVARAVAAGQVQRGVLVCGSGIGMSISANRFKGVRAVLAPSVEYARLGRQHNDGNVLCLGERLTPLDEALAITDVFLNTDFEGGRHQRRVQKMDAFAGEEA</sequence>
<dbReference type="GO" id="GO:0009052">
    <property type="term" value="P:pentose-phosphate shunt, non-oxidative branch"/>
    <property type="evidence" value="ECO:0007669"/>
    <property type="project" value="TreeGrafter"/>
</dbReference>
<dbReference type="PIRSF" id="PIRSF005384">
    <property type="entry name" value="RpiB_LacA_B"/>
    <property type="match status" value="1"/>
</dbReference>
<dbReference type="KEGG" id="dbr:Deba_2385"/>
<feature type="binding site" evidence="4">
    <location>
        <position position="132"/>
    </location>
    <ligand>
        <name>D-ribulose 5-phosphate</name>
        <dbReference type="ChEBI" id="CHEBI:58121"/>
    </ligand>
</feature>
<dbReference type="HOGENOM" id="CLU_091396_4_1_7"/>
<feature type="binding site" evidence="4">
    <location>
        <begin position="66"/>
        <end position="70"/>
    </location>
    <ligand>
        <name>D-ribulose 5-phosphate</name>
        <dbReference type="ChEBI" id="CHEBI:58121"/>
    </ligand>
</feature>
<dbReference type="NCBIfam" id="TIGR01120">
    <property type="entry name" value="rpiB"/>
    <property type="match status" value="1"/>
</dbReference>
<dbReference type="PANTHER" id="PTHR30345">
    <property type="entry name" value="RIBOSE-5-PHOSPHATE ISOMERASE B"/>
    <property type="match status" value="1"/>
</dbReference>
<dbReference type="PANTHER" id="PTHR30345:SF0">
    <property type="entry name" value="DNA DAMAGE-REPAIR_TOLERATION PROTEIN DRT102"/>
    <property type="match status" value="1"/>
</dbReference>
<proteinExistence type="inferred from homology"/>
<dbReference type="EMBL" id="CP002085">
    <property type="protein sequence ID" value="ADK85747.1"/>
    <property type="molecule type" value="Genomic_DNA"/>
</dbReference>
<dbReference type="OrthoDB" id="1778624at2"/>
<dbReference type="AlphaFoldDB" id="E1QJK4"/>
<dbReference type="NCBIfam" id="NF004051">
    <property type="entry name" value="PRK05571.1"/>
    <property type="match status" value="1"/>
</dbReference>
<dbReference type="InterPro" id="IPR004785">
    <property type="entry name" value="RpiB"/>
</dbReference>
<feature type="binding site" evidence="4">
    <location>
        <position position="99"/>
    </location>
    <ligand>
        <name>D-ribulose 5-phosphate</name>
        <dbReference type="ChEBI" id="CHEBI:58121"/>
    </ligand>
</feature>
<dbReference type="Pfam" id="PF02502">
    <property type="entry name" value="LacAB_rpiB"/>
    <property type="match status" value="1"/>
</dbReference>
<evidence type="ECO:0000256" key="1">
    <source>
        <dbReference type="ARBA" id="ARBA00008754"/>
    </source>
</evidence>
<dbReference type="InterPro" id="IPR003500">
    <property type="entry name" value="RpiB_LacA_LacB"/>
</dbReference>
<dbReference type="eggNOG" id="COG0698">
    <property type="taxonomic scope" value="Bacteria"/>
</dbReference>
<comment type="similarity">
    <text evidence="1">Belongs to the LacAB/RpiB family.</text>
</comment>
<dbReference type="GO" id="GO:0019316">
    <property type="term" value="P:D-allose catabolic process"/>
    <property type="evidence" value="ECO:0007669"/>
    <property type="project" value="TreeGrafter"/>
</dbReference>
<dbReference type="NCBIfam" id="TIGR00689">
    <property type="entry name" value="rpiB_lacA_lacB"/>
    <property type="match status" value="1"/>
</dbReference>
<name>E1QJK4_DESB2</name>
<dbReference type="RefSeq" id="WP_013259186.1">
    <property type="nucleotide sequence ID" value="NC_014365.1"/>
</dbReference>
<feature type="binding site" evidence="4">
    <location>
        <position position="109"/>
    </location>
    <ligand>
        <name>D-ribulose 5-phosphate</name>
        <dbReference type="ChEBI" id="CHEBI:58121"/>
    </ligand>
</feature>
<evidence type="ECO:0000313" key="5">
    <source>
        <dbReference type="EMBL" id="ADK85747.1"/>
    </source>
</evidence>
<dbReference type="SUPFAM" id="SSF89623">
    <property type="entry name" value="Ribose/Galactose isomerase RpiB/AlsB"/>
    <property type="match status" value="1"/>
</dbReference>